<protein>
    <submittedName>
        <fullName evidence="1">Uncharacterized protein</fullName>
    </submittedName>
</protein>
<dbReference type="InterPro" id="IPR002110">
    <property type="entry name" value="Ankyrin_rpt"/>
</dbReference>
<proteinExistence type="predicted"/>
<name>A0A3D8SDC2_9EURO</name>
<dbReference type="Proteomes" id="UP000256690">
    <property type="component" value="Unassembled WGS sequence"/>
</dbReference>
<dbReference type="Gene3D" id="1.25.40.20">
    <property type="entry name" value="Ankyrin repeat-containing domain"/>
    <property type="match status" value="1"/>
</dbReference>
<keyword evidence="2" id="KW-1185">Reference proteome</keyword>
<reference evidence="1 2" key="1">
    <citation type="journal article" date="2018" name="IMA Fungus">
        <title>IMA Genome-F 9: Draft genome sequence of Annulohypoxylon stygium, Aspergillus mulundensis, Berkeleyomyces basicola (syn. Thielaviopsis basicola), Ceratocystis smalleyi, two Cercospora beticola strains, Coleophoma cylindrospora, Fusarium fracticaudum, Phialophora cf. hyalina, and Morchella septimelata.</title>
        <authorList>
            <person name="Wingfield B.D."/>
            <person name="Bills G.F."/>
            <person name="Dong Y."/>
            <person name="Huang W."/>
            <person name="Nel W.J."/>
            <person name="Swalarsk-Parry B.S."/>
            <person name="Vaghefi N."/>
            <person name="Wilken P.M."/>
            <person name="An Z."/>
            <person name="de Beer Z.W."/>
            <person name="De Vos L."/>
            <person name="Chen L."/>
            <person name="Duong T.A."/>
            <person name="Gao Y."/>
            <person name="Hammerbacher A."/>
            <person name="Kikkert J.R."/>
            <person name="Li Y."/>
            <person name="Li H."/>
            <person name="Li K."/>
            <person name="Li Q."/>
            <person name="Liu X."/>
            <person name="Ma X."/>
            <person name="Naidoo K."/>
            <person name="Pethybridge S.J."/>
            <person name="Sun J."/>
            <person name="Steenkamp E.T."/>
            <person name="van der Nest M.A."/>
            <person name="van Wyk S."/>
            <person name="Wingfield M.J."/>
            <person name="Xiong C."/>
            <person name="Yue Q."/>
            <person name="Zhang X."/>
        </authorList>
    </citation>
    <scope>NUCLEOTIDE SEQUENCE [LARGE SCALE GENOMIC DNA]</scope>
    <source>
        <strain evidence="1 2">DSM 5745</strain>
    </source>
</reference>
<dbReference type="Pfam" id="PF12796">
    <property type="entry name" value="Ank_2"/>
    <property type="match status" value="1"/>
</dbReference>
<evidence type="ECO:0000313" key="1">
    <source>
        <dbReference type="EMBL" id="RDW84094.1"/>
    </source>
</evidence>
<dbReference type="GeneID" id="38114790"/>
<dbReference type="RefSeq" id="XP_026605432.1">
    <property type="nucleotide sequence ID" value="XM_026746436.1"/>
</dbReference>
<dbReference type="InterPro" id="IPR036770">
    <property type="entry name" value="Ankyrin_rpt-contain_sf"/>
</dbReference>
<dbReference type="SUPFAM" id="SSF48403">
    <property type="entry name" value="Ankyrin repeat"/>
    <property type="match status" value="1"/>
</dbReference>
<dbReference type="OrthoDB" id="1577640at2759"/>
<sequence length="173" mass="19315">MIQALLDHPEVDPNLASDEGGTPLAEAICPRHQTSHSFKRVAQLVKLFLNNKNVDKTAPDHNGDTPLLHASRSSVEILNMLLPFFEGNVWHRNKEWKTALDIAAVSGKPDIVARLLDPSLQVMDTDLIVSNALHKAHQYYIAPHPPPTWVECNLPEVEVAMGLLKVHLEKMRC</sequence>
<dbReference type="STRING" id="1810919.A0A3D8SDC2"/>
<accession>A0A3D8SDC2</accession>
<evidence type="ECO:0000313" key="2">
    <source>
        <dbReference type="Proteomes" id="UP000256690"/>
    </source>
</evidence>
<gene>
    <name evidence="1" type="ORF">DSM5745_04420</name>
</gene>
<organism evidence="1 2">
    <name type="scientific">Aspergillus mulundensis</name>
    <dbReference type="NCBI Taxonomy" id="1810919"/>
    <lineage>
        <taxon>Eukaryota</taxon>
        <taxon>Fungi</taxon>
        <taxon>Dikarya</taxon>
        <taxon>Ascomycota</taxon>
        <taxon>Pezizomycotina</taxon>
        <taxon>Eurotiomycetes</taxon>
        <taxon>Eurotiomycetidae</taxon>
        <taxon>Eurotiales</taxon>
        <taxon>Aspergillaceae</taxon>
        <taxon>Aspergillus</taxon>
        <taxon>Aspergillus subgen. Nidulantes</taxon>
    </lineage>
</organism>
<dbReference type="AlphaFoldDB" id="A0A3D8SDC2"/>
<dbReference type="EMBL" id="PVWQ01000004">
    <property type="protein sequence ID" value="RDW84094.1"/>
    <property type="molecule type" value="Genomic_DNA"/>
</dbReference>
<comment type="caution">
    <text evidence="1">The sequence shown here is derived from an EMBL/GenBank/DDBJ whole genome shotgun (WGS) entry which is preliminary data.</text>
</comment>